<reference evidence="3" key="1">
    <citation type="submission" date="2022-11" db="EMBL/GenBank/DDBJ databases">
        <title>Marilongibacter aestuarii gen. nov., sp. nov., isolated from tidal flat sediment.</title>
        <authorList>
            <person name="Jiayan W."/>
        </authorList>
    </citation>
    <scope>NUCLEOTIDE SEQUENCE</scope>
    <source>
        <strain evidence="3">Z1-6</strain>
    </source>
</reference>
<comment type="similarity">
    <text evidence="1">Belongs to the Skp family.</text>
</comment>
<evidence type="ECO:0000256" key="2">
    <source>
        <dbReference type="ARBA" id="ARBA00022729"/>
    </source>
</evidence>
<dbReference type="PANTHER" id="PTHR35089">
    <property type="entry name" value="CHAPERONE PROTEIN SKP"/>
    <property type="match status" value="1"/>
</dbReference>
<organism evidence="3 4">
    <name type="scientific">Draconibacterium aestuarii</name>
    <dbReference type="NCBI Taxonomy" id="2998507"/>
    <lineage>
        <taxon>Bacteria</taxon>
        <taxon>Pseudomonadati</taxon>
        <taxon>Bacteroidota</taxon>
        <taxon>Bacteroidia</taxon>
        <taxon>Marinilabiliales</taxon>
        <taxon>Prolixibacteraceae</taxon>
        <taxon>Draconibacterium</taxon>
    </lineage>
</organism>
<name>A0A9X3J4T1_9BACT</name>
<dbReference type="Gene3D" id="3.30.910.20">
    <property type="entry name" value="Skp domain"/>
    <property type="match status" value="1"/>
</dbReference>
<dbReference type="GO" id="GO:0005829">
    <property type="term" value="C:cytosol"/>
    <property type="evidence" value="ECO:0007669"/>
    <property type="project" value="TreeGrafter"/>
</dbReference>
<dbReference type="PANTHER" id="PTHR35089:SF1">
    <property type="entry name" value="CHAPERONE PROTEIN SKP"/>
    <property type="match status" value="1"/>
</dbReference>
<dbReference type="AlphaFoldDB" id="A0A9X3J4T1"/>
<dbReference type="RefSeq" id="WP_343333067.1">
    <property type="nucleotide sequence ID" value="NZ_JAPOHD010000020.1"/>
</dbReference>
<dbReference type="EMBL" id="JAPOHD010000020">
    <property type="protein sequence ID" value="MCY1720734.1"/>
    <property type="molecule type" value="Genomic_DNA"/>
</dbReference>
<evidence type="ECO:0000313" key="3">
    <source>
        <dbReference type="EMBL" id="MCY1720734.1"/>
    </source>
</evidence>
<gene>
    <name evidence="3" type="ORF">OU798_10290</name>
</gene>
<keyword evidence="4" id="KW-1185">Reference proteome</keyword>
<dbReference type="SMART" id="SM00935">
    <property type="entry name" value="OmpH"/>
    <property type="match status" value="1"/>
</dbReference>
<dbReference type="InterPro" id="IPR024930">
    <property type="entry name" value="Skp_dom_sf"/>
</dbReference>
<dbReference type="InterPro" id="IPR005632">
    <property type="entry name" value="Chaperone_Skp"/>
</dbReference>
<protein>
    <submittedName>
        <fullName evidence="3">OmpH family outer membrane protein</fullName>
    </submittedName>
</protein>
<sequence>MKIKILLSTVLLFSTLVNLKAQNILKIGHVNIQELAQKHPSMDSIRAVVEQETKDMEEVYADMIAEHESKLKAFEEESTGYSDFVKTAKQNELIELAQKIQSFRASAEQQLQQRNMELIRPVYENINQEISNIAGYNKFTYILDVSTGSVAYISPESENITPLVLERLQKK</sequence>
<dbReference type="SUPFAM" id="SSF111384">
    <property type="entry name" value="OmpH-like"/>
    <property type="match status" value="1"/>
</dbReference>
<dbReference type="GO" id="GO:0051082">
    <property type="term" value="F:unfolded protein binding"/>
    <property type="evidence" value="ECO:0007669"/>
    <property type="project" value="InterPro"/>
</dbReference>
<accession>A0A9X3J4T1</accession>
<evidence type="ECO:0000256" key="1">
    <source>
        <dbReference type="ARBA" id="ARBA00009091"/>
    </source>
</evidence>
<keyword evidence="2" id="KW-0732">Signal</keyword>
<dbReference type="Pfam" id="PF03938">
    <property type="entry name" value="OmpH"/>
    <property type="match status" value="1"/>
</dbReference>
<evidence type="ECO:0000313" key="4">
    <source>
        <dbReference type="Proteomes" id="UP001145087"/>
    </source>
</evidence>
<proteinExistence type="inferred from homology"/>
<dbReference type="Proteomes" id="UP001145087">
    <property type="component" value="Unassembled WGS sequence"/>
</dbReference>
<comment type="caution">
    <text evidence="3">The sequence shown here is derived from an EMBL/GenBank/DDBJ whole genome shotgun (WGS) entry which is preliminary data.</text>
</comment>
<dbReference type="GO" id="GO:0050821">
    <property type="term" value="P:protein stabilization"/>
    <property type="evidence" value="ECO:0007669"/>
    <property type="project" value="TreeGrafter"/>
</dbReference>